<evidence type="ECO:0000256" key="10">
    <source>
        <dbReference type="SAM" id="Phobius"/>
    </source>
</evidence>
<keyword evidence="12" id="KW-0282">Flagellum</keyword>
<evidence type="ECO:0000256" key="5">
    <source>
        <dbReference type="ARBA" id="ARBA00022692"/>
    </source>
</evidence>
<proteinExistence type="inferred from homology"/>
<dbReference type="Proteomes" id="UP000480684">
    <property type="component" value="Unassembled WGS sequence"/>
</dbReference>
<sequence length="283" mass="30414">MDYATLAGLVIGILVVTLAIATGSELSIFLDLPSFLIVVGGTFAATMVKFPLSGVFVAMPVGFKAAFRNEKEQPRDFIRKAIAISKLVRKSGHIAAENVKVRNQFFRKGLQLVADGRDLDYIRKVLTQDMALSIQRDEIGAKVFMAIAEFAPAFGMFGTLVGLVQMLSHMNDPTTIGRGMAVALLTTLYGVLIANLIAIPIADKLEDKRQREVALRSLIIECVFQIQQQQNPTAMMEILEAYLPEKQRQLGAKDSYTGSGGSGGGGKPSGNGKGAHAAGSHET</sequence>
<protein>
    <submittedName>
        <fullName evidence="12">Flagellar motor protein PomA</fullName>
    </submittedName>
</protein>
<keyword evidence="6" id="KW-0283">Flagellar rotation</keyword>
<feature type="compositionally biased region" description="Gly residues" evidence="9">
    <location>
        <begin position="258"/>
        <end position="273"/>
    </location>
</feature>
<feature type="transmembrane region" description="Helical" evidence="10">
    <location>
        <begin position="35"/>
        <end position="63"/>
    </location>
</feature>
<dbReference type="AlphaFoldDB" id="A0A7C9QVS2"/>
<keyword evidence="12" id="KW-0969">Cilium</keyword>
<dbReference type="InterPro" id="IPR000540">
    <property type="entry name" value="Flag_MotA_CS"/>
</dbReference>
<evidence type="ECO:0000256" key="6">
    <source>
        <dbReference type="ARBA" id="ARBA00022779"/>
    </source>
</evidence>
<feature type="domain" description="MotA/TolQ/ExbB proton channel" evidence="11">
    <location>
        <begin position="101"/>
        <end position="215"/>
    </location>
</feature>
<dbReference type="Pfam" id="PF01618">
    <property type="entry name" value="MotA_ExbB"/>
    <property type="match status" value="1"/>
</dbReference>
<comment type="subcellular location">
    <subcellularLocation>
        <location evidence="1">Cell membrane</location>
        <topology evidence="1">Multi-pass membrane protein</topology>
    </subcellularLocation>
</comment>
<keyword evidence="3" id="KW-0813">Transport</keyword>
<dbReference type="RefSeq" id="WP_163682230.1">
    <property type="nucleotide sequence ID" value="NZ_JAAIYP010000044.1"/>
</dbReference>
<accession>A0A7C9QVS2</accession>
<keyword evidence="13" id="KW-1185">Reference proteome</keyword>
<dbReference type="PANTHER" id="PTHR30433:SF2">
    <property type="entry name" value="MOTILITY PROTEIN A"/>
    <property type="match status" value="1"/>
</dbReference>
<dbReference type="PROSITE" id="PS01307">
    <property type="entry name" value="MOTA"/>
    <property type="match status" value="1"/>
</dbReference>
<feature type="transmembrane region" description="Helical" evidence="10">
    <location>
        <begin position="179"/>
        <end position="202"/>
    </location>
</feature>
<dbReference type="GO" id="GO:0006935">
    <property type="term" value="P:chemotaxis"/>
    <property type="evidence" value="ECO:0007669"/>
    <property type="project" value="InterPro"/>
</dbReference>
<reference evidence="12 13" key="1">
    <citation type="submission" date="2020-02" db="EMBL/GenBank/DDBJ databases">
        <authorList>
            <person name="Dziuba M."/>
            <person name="Kuznetsov B."/>
            <person name="Mardanov A."/>
            <person name="Ravin N."/>
            <person name="Grouzdev D."/>
        </authorList>
    </citation>
    <scope>NUCLEOTIDE SEQUENCE [LARGE SCALE GENOMIC DNA]</scope>
    <source>
        <strain evidence="12 13">SpK</strain>
    </source>
</reference>
<comment type="similarity">
    <text evidence="2">Belongs to the MotA family.</text>
</comment>
<dbReference type="PANTHER" id="PTHR30433">
    <property type="entry name" value="CHEMOTAXIS PROTEIN MOTA"/>
    <property type="match status" value="1"/>
</dbReference>
<evidence type="ECO:0000256" key="2">
    <source>
        <dbReference type="ARBA" id="ARBA00008038"/>
    </source>
</evidence>
<evidence type="ECO:0000256" key="3">
    <source>
        <dbReference type="ARBA" id="ARBA00022448"/>
    </source>
</evidence>
<evidence type="ECO:0000259" key="11">
    <source>
        <dbReference type="Pfam" id="PF01618"/>
    </source>
</evidence>
<evidence type="ECO:0000313" key="13">
    <source>
        <dbReference type="Proteomes" id="UP000480684"/>
    </source>
</evidence>
<evidence type="ECO:0000256" key="7">
    <source>
        <dbReference type="ARBA" id="ARBA00022989"/>
    </source>
</evidence>
<comment type="caution">
    <text evidence="12">The sequence shown here is derived from an EMBL/GenBank/DDBJ whole genome shotgun (WGS) entry which is preliminary data.</text>
</comment>
<dbReference type="InterPro" id="IPR002898">
    <property type="entry name" value="MotA_ExbB_proton_chnl"/>
</dbReference>
<evidence type="ECO:0000313" key="12">
    <source>
        <dbReference type="EMBL" id="NFV81820.1"/>
    </source>
</evidence>
<dbReference type="GO" id="GO:0071978">
    <property type="term" value="P:bacterial-type flagellum-dependent swarming motility"/>
    <property type="evidence" value="ECO:0007669"/>
    <property type="project" value="InterPro"/>
</dbReference>
<evidence type="ECO:0000256" key="4">
    <source>
        <dbReference type="ARBA" id="ARBA00022475"/>
    </source>
</evidence>
<evidence type="ECO:0000256" key="1">
    <source>
        <dbReference type="ARBA" id="ARBA00004651"/>
    </source>
</evidence>
<keyword evidence="5 10" id="KW-0812">Transmembrane</keyword>
<dbReference type="InterPro" id="IPR047055">
    <property type="entry name" value="MotA-like"/>
</dbReference>
<feature type="region of interest" description="Disordered" evidence="9">
    <location>
        <begin position="252"/>
        <end position="283"/>
    </location>
</feature>
<dbReference type="GO" id="GO:0005886">
    <property type="term" value="C:plasma membrane"/>
    <property type="evidence" value="ECO:0007669"/>
    <property type="project" value="UniProtKB-SubCell"/>
</dbReference>
<evidence type="ECO:0000256" key="9">
    <source>
        <dbReference type="SAM" id="MobiDB-lite"/>
    </source>
</evidence>
<keyword evidence="8 10" id="KW-0472">Membrane</keyword>
<evidence type="ECO:0000256" key="8">
    <source>
        <dbReference type="ARBA" id="ARBA00023136"/>
    </source>
</evidence>
<keyword evidence="12" id="KW-0966">Cell projection</keyword>
<keyword evidence="4" id="KW-1003">Cell membrane</keyword>
<feature type="transmembrane region" description="Helical" evidence="10">
    <location>
        <begin position="143"/>
        <end position="167"/>
    </location>
</feature>
<organism evidence="12 13">
    <name type="scientific">Magnetospirillum aberrantis SpK</name>
    <dbReference type="NCBI Taxonomy" id="908842"/>
    <lineage>
        <taxon>Bacteria</taxon>
        <taxon>Pseudomonadati</taxon>
        <taxon>Pseudomonadota</taxon>
        <taxon>Alphaproteobacteria</taxon>
        <taxon>Rhodospirillales</taxon>
        <taxon>Rhodospirillaceae</taxon>
        <taxon>Magnetospirillum</taxon>
    </lineage>
</organism>
<gene>
    <name evidence="12" type="ORF">G4223_17040</name>
</gene>
<keyword evidence="7 10" id="KW-1133">Transmembrane helix</keyword>
<dbReference type="EMBL" id="JAAIYP010000044">
    <property type="protein sequence ID" value="NFV81820.1"/>
    <property type="molecule type" value="Genomic_DNA"/>
</dbReference>
<name>A0A7C9QVS2_9PROT</name>